<dbReference type="Gene3D" id="3.30.2410.10">
    <property type="entry name" value="Hect, E3 ligase catalytic domain"/>
    <property type="match status" value="1"/>
</dbReference>
<organism evidence="8 9">
    <name type="scientific">Mycena rosella</name>
    <name type="common">Pink bonnet</name>
    <name type="synonym">Agaricus rosellus</name>
    <dbReference type="NCBI Taxonomy" id="1033263"/>
    <lineage>
        <taxon>Eukaryota</taxon>
        <taxon>Fungi</taxon>
        <taxon>Dikarya</taxon>
        <taxon>Basidiomycota</taxon>
        <taxon>Agaricomycotina</taxon>
        <taxon>Agaricomycetes</taxon>
        <taxon>Agaricomycetidae</taxon>
        <taxon>Agaricales</taxon>
        <taxon>Marasmiineae</taxon>
        <taxon>Mycenaceae</taxon>
        <taxon>Mycena</taxon>
    </lineage>
</organism>
<comment type="caution">
    <text evidence="8">The sequence shown here is derived from an EMBL/GenBank/DDBJ whole genome shotgun (WGS) entry which is preliminary data.</text>
</comment>
<feature type="compositionally biased region" description="Acidic residues" evidence="6">
    <location>
        <begin position="336"/>
        <end position="348"/>
    </location>
</feature>
<keyword evidence="9" id="KW-1185">Reference proteome</keyword>
<sequence>MFSLLGDEKRRIVNLGGASGPSHATIIDEAKSLRNVRQQQKLQQDSATCLQARWRGIRCRRLVKSQIRARFDRDILGIHGLRCLALLGQEEMLVKWVTAVIASGEGSLFLLAQGPTRDSWLVLIRKIAALLMNSVAAVANPHREDYLRILNLLLVPPNMKRHLGACNPILLSITTYLSKREFYSRISVCIRSIPVQSKGDPNLPLLVPLITAPFEIYPESSEEYAQAFASVLVHILTIPLLPNRLPLPSLTGFSAKLPLAAVRLLGESDAFSGLIGTNEAVHLISNLLAFTPARYSKLPVNSLSAYLRLLAVLLDSLPPTTLDATAPSMTCWQSLDDSDSEPELEEEPQAAPLTIDPRTLKRLQTLPSSNHLGSLLRLTWNTKALMGFIIALTGAWPSKKAEVMAAVLSYPGAGAMYVTQIYREHIRDSVLGQADFTDPAHASLIPAFVLVLELYTQSLATMGDDEFFSTAEPSAVSSASPNPLSIDELIVFSKQLLKVVWTLYFSLKSESSGARRETRSGRNDWVQVRDKAVKCLLAIHARDSRRPFTLEGHWQECTKINLQAFVEVAAREEEQVDLAKDNFSARELAYFSPRLGILHNIPFAIPFFTRVAIFQRFLETSRHNFRMNNSDRHSSRKELTVRRAHLAQDGFDQLQDVDLRGKVSVTFIDKLGMREGNAGHRGLYKEFFTAICKEVFDSERGLWLSTENHEIYPSPQSHARSAENLQWFQFVGRILGKAIYDGILIDFAFAGFFLAKWLGRQGYLDDLASLDPPLYRGLLFLKHYAGDVEDLSLNFTVDVDDAGTTRTIDLLPYGNNMTVTKDNRLQYIYLMSHFRLSRQIKPQSEAFFQGLSEIINPRWLKLFNQQELQALLGGADSGIDVDDLCAHTEYHGMFKDAEDPTIVAFWNVVHTFDQKQRRALLHFVTSCSRAPLMGFKHLSPAFTIQDMGDTEEHLPGSATCSNILLLPRYTDEEILRKKLLAAIMSESGF</sequence>
<dbReference type="Pfam" id="PF00632">
    <property type="entry name" value="HECT"/>
    <property type="match status" value="1"/>
</dbReference>
<dbReference type="GO" id="GO:0006511">
    <property type="term" value="P:ubiquitin-dependent protein catabolic process"/>
    <property type="evidence" value="ECO:0007669"/>
    <property type="project" value="TreeGrafter"/>
</dbReference>
<reference evidence="8" key="1">
    <citation type="submission" date="2023-03" db="EMBL/GenBank/DDBJ databases">
        <title>Massive genome expansion in bonnet fungi (Mycena s.s.) driven by repeated elements and novel gene families across ecological guilds.</title>
        <authorList>
            <consortium name="Lawrence Berkeley National Laboratory"/>
            <person name="Harder C.B."/>
            <person name="Miyauchi S."/>
            <person name="Viragh M."/>
            <person name="Kuo A."/>
            <person name="Thoen E."/>
            <person name="Andreopoulos B."/>
            <person name="Lu D."/>
            <person name="Skrede I."/>
            <person name="Drula E."/>
            <person name="Henrissat B."/>
            <person name="Morin E."/>
            <person name="Kohler A."/>
            <person name="Barry K."/>
            <person name="LaButti K."/>
            <person name="Morin E."/>
            <person name="Salamov A."/>
            <person name="Lipzen A."/>
            <person name="Mereny Z."/>
            <person name="Hegedus B."/>
            <person name="Baldrian P."/>
            <person name="Stursova M."/>
            <person name="Weitz H."/>
            <person name="Taylor A."/>
            <person name="Grigoriev I.V."/>
            <person name="Nagy L.G."/>
            <person name="Martin F."/>
            <person name="Kauserud H."/>
        </authorList>
    </citation>
    <scope>NUCLEOTIDE SEQUENCE</scope>
    <source>
        <strain evidence="8">CBHHK067</strain>
    </source>
</reference>
<keyword evidence="4 5" id="KW-0833">Ubl conjugation pathway</keyword>
<proteinExistence type="predicted"/>
<dbReference type="PROSITE" id="PS50237">
    <property type="entry name" value="HECT"/>
    <property type="match status" value="1"/>
</dbReference>
<dbReference type="SMART" id="SM00119">
    <property type="entry name" value="HECTc"/>
    <property type="match status" value="1"/>
</dbReference>
<dbReference type="AlphaFoldDB" id="A0AAD7DUC8"/>
<dbReference type="GO" id="GO:0000209">
    <property type="term" value="P:protein polyubiquitination"/>
    <property type="evidence" value="ECO:0007669"/>
    <property type="project" value="InterPro"/>
</dbReference>
<feature type="domain" description="HECT" evidence="7">
    <location>
        <begin position="655"/>
        <end position="989"/>
    </location>
</feature>
<dbReference type="PANTHER" id="PTHR45700:SF2">
    <property type="entry name" value="UBIQUITIN-PROTEIN LIGASE E3C"/>
    <property type="match status" value="1"/>
</dbReference>
<evidence type="ECO:0000313" key="9">
    <source>
        <dbReference type="Proteomes" id="UP001221757"/>
    </source>
</evidence>
<dbReference type="InterPro" id="IPR044611">
    <property type="entry name" value="E3A/B/C-like"/>
</dbReference>
<evidence type="ECO:0000313" key="8">
    <source>
        <dbReference type="EMBL" id="KAJ7699585.1"/>
    </source>
</evidence>
<evidence type="ECO:0000256" key="3">
    <source>
        <dbReference type="ARBA" id="ARBA00022679"/>
    </source>
</evidence>
<protein>
    <recommendedName>
        <fullName evidence="2">HECT-type E3 ubiquitin transferase</fullName>
        <ecNumber evidence="2">2.3.2.26</ecNumber>
    </recommendedName>
</protein>
<dbReference type="EC" id="2.3.2.26" evidence="2"/>
<keyword evidence="3" id="KW-0808">Transferase</keyword>
<name>A0AAD7DUC8_MYCRO</name>
<evidence type="ECO:0000256" key="5">
    <source>
        <dbReference type="PROSITE-ProRule" id="PRU00104"/>
    </source>
</evidence>
<evidence type="ECO:0000259" key="7">
    <source>
        <dbReference type="PROSITE" id="PS50237"/>
    </source>
</evidence>
<dbReference type="PANTHER" id="PTHR45700">
    <property type="entry name" value="UBIQUITIN-PROTEIN LIGASE E3C"/>
    <property type="match status" value="1"/>
</dbReference>
<evidence type="ECO:0000256" key="6">
    <source>
        <dbReference type="SAM" id="MobiDB-lite"/>
    </source>
</evidence>
<dbReference type="Proteomes" id="UP001221757">
    <property type="component" value="Unassembled WGS sequence"/>
</dbReference>
<evidence type="ECO:0000256" key="2">
    <source>
        <dbReference type="ARBA" id="ARBA00012485"/>
    </source>
</evidence>
<dbReference type="FunFam" id="3.30.2410.10:FF:000003">
    <property type="entry name" value="probable E3 ubiquitin-protein ligase HERC4 isoform X1"/>
    <property type="match status" value="1"/>
</dbReference>
<dbReference type="CDD" id="cd00078">
    <property type="entry name" value="HECTc"/>
    <property type="match status" value="1"/>
</dbReference>
<dbReference type="FunFam" id="3.30.2160.10:FF:000002">
    <property type="entry name" value="Putative Ubiquitin-protein ligase E3C"/>
    <property type="match status" value="1"/>
</dbReference>
<comment type="catalytic activity">
    <reaction evidence="1">
        <text>S-ubiquitinyl-[E2 ubiquitin-conjugating enzyme]-L-cysteine + [acceptor protein]-L-lysine = [E2 ubiquitin-conjugating enzyme]-L-cysteine + N(6)-ubiquitinyl-[acceptor protein]-L-lysine.</text>
        <dbReference type="EC" id="2.3.2.26"/>
    </reaction>
</comment>
<feature type="region of interest" description="Disordered" evidence="6">
    <location>
        <begin position="333"/>
        <end position="352"/>
    </location>
</feature>
<gene>
    <name evidence="8" type="ORF">B0H17DRAFT_1048964</name>
</gene>
<dbReference type="Gene3D" id="3.30.2160.10">
    <property type="entry name" value="Hect, E3 ligase catalytic domain"/>
    <property type="match status" value="1"/>
</dbReference>
<dbReference type="EMBL" id="JARKIE010000022">
    <property type="protein sequence ID" value="KAJ7699585.1"/>
    <property type="molecule type" value="Genomic_DNA"/>
</dbReference>
<dbReference type="PROSITE" id="PS50096">
    <property type="entry name" value="IQ"/>
    <property type="match status" value="1"/>
</dbReference>
<dbReference type="InterPro" id="IPR035983">
    <property type="entry name" value="Hect_E3_ubiquitin_ligase"/>
</dbReference>
<dbReference type="GO" id="GO:0061630">
    <property type="term" value="F:ubiquitin protein ligase activity"/>
    <property type="evidence" value="ECO:0007669"/>
    <property type="project" value="UniProtKB-EC"/>
</dbReference>
<dbReference type="Gene3D" id="3.90.1750.10">
    <property type="entry name" value="Hect, E3 ligase catalytic domains"/>
    <property type="match status" value="1"/>
</dbReference>
<accession>A0AAD7DUC8</accession>
<evidence type="ECO:0000256" key="1">
    <source>
        <dbReference type="ARBA" id="ARBA00000885"/>
    </source>
</evidence>
<dbReference type="InterPro" id="IPR000569">
    <property type="entry name" value="HECT_dom"/>
</dbReference>
<evidence type="ECO:0000256" key="4">
    <source>
        <dbReference type="ARBA" id="ARBA00022786"/>
    </source>
</evidence>
<dbReference type="SUPFAM" id="SSF56204">
    <property type="entry name" value="Hect, E3 ligase catalytic domain"/>
    <property type="match status" value="1"/>
</dbReference>
<feature type="active site" description="Glycyl thioester intermediate" evidence="5">
    <location>
        <position position="960"/>
    </location>
</feature>